<feature type="compositionally biased region" description="Basic residues" evidence="1">
    <location>
        <begin position="56"/>
        <end position="66"/>
    </location>
</feature>
<feature type="compositionally biased region" description="Pro residues" evidence="1">
    <location>
        <begin position="613"/>
        <end position="631"/>
    </location>
</feature>
<evidence type="ECO:0000313" key="3">
    <source>
        <dbReference type="Proteomes" id="UP001610335"/>
    </source>
</evidence>
<reference evidence="2 3" key="1">
    <citation type="submission" date="2024-07" db="EMBL/GenBank/DDBJ databases">
        <title>Section-level genome sequencing and comparative genomics of Aspergillus sections Usti and Cavernicolus.</title>
        <authorList>
            <consortium name="Lawrence Berkeley National Laboratory"/>
            <person name="Nybo J.L."/>
            <person name="Vesth T.C."/>
            <person name="Theobald S."/>
            <person name="Frisvad J.C."/>
            <person name="Larsen T.O."/>
            <person name="Kjaerboelling I."/>
            <person name="Rothschild-Mancinelli K."/>
            <person name="Lyhne E.K."/>
            <person name="Kogle M.E."/>
            <person name="Barry K."/>
            <person name="Clum A."/>
            <person name="Na H."/>
            <person name="Ledsgaard L."/>
            <person name="Lin J."/>
            <person name="Lipzen A."/>
            <person name="Kuo A."/>
            <person name="Riley R."/>
            <person name="Mondo S."/>
            <person name="LaButti K."/>
            <person name="Haridas S."/>
            <person name="Pangalinan J."/>
            <person name="Salamov A.A."/>
            <person name="Simmons B.A."/>
            <person name="Magnuson J.K."/>
            <person name="Chen J."/>
            <person name="Drula E."/>
            <person name="Henrissat B."/>
            <person name="Wiebenga A."/>
            <person name="Lubbers R.J."/>
            <person name="Gomes A.C."/>
            <person name="Makela M.R."/>
            <person name="Stajich J."/>
            <person name="Grigoriev I.V."/>
            <person name="Mortensen U.H."/>
            <person name="De vries R.P."/>
            <person name="Baker S.E."/>
            <person name="Andersen M.R."/>
        </authorList>
    </citation>
    <scope>NUCLEOTIDE SEQUENCE [LARGE SCALE GENOMIC DNA]</scope>
    <source>
        <strain evidence="2 3">CBS 600.67</strain>
    </source>
</reference>
<evidence type="ECO:0000256" key="1">
    <source>
        <dbReference type="SAM" id="MobiDB-lite"/>
    </source>
</evidence>
<feature type="compositionally biased region" description="Low complexity" evidence="1">
    <location>
        <begin position="404"/>
        <end position="418"/>
    </location>
</feature>
<feature type="compositionally biased region" description="Acidic residues" evidence="1">
    <location>
        <begin position="480"/>
        <end position="494"/>
    </location>
</feature>
<feature type="compositionally biased region" description="Polar residues" evidence="1">
    <location>
        <begin position="561"/>
        <end position="573"/>
    </location>
</feature>
<feature type="compositionally biased region" description="Basic and acidic residues" evidence="1">
    <location>
        <begin position="656"/>
        <end position="673"/>
    </location>
</feature>
<feature type="compositionally biased region" description="Polar residues" evidence="1">
    <location>
        <begin position="511"/>
        <end position="520"/>
    </location>
</feature>
<organism evidence="2 3">
    <name type="scientific">Aspergillus cavernicola</name>
    <dbReference type="NCBI Taxonomy" id="176166"/>
    <lineage>
        <taxon>Eukaryota</taxon>
        <taxon>Fungi</taxon>
        <taxon>Dikarya</taxon>
        <taxon>Ascomycota</taxon>
        <taxon>Pezizomycotina</taxon>
        <taxon>Eurotiomycetes</taxon>
        <taxon>Eurotiomycetidae</taxon>
        <taxon>Eurotiales</taxon>
        <taxon>Aspergillaceae</taxon>
        <taxon>Aspergillus</taxon>
        <taxon>Aspergillus subgen. Nidulantes</taxon>
    </lineage>
</organism>
<feature type="compositionally biased region" description="Polar residues" evidence="1">
    <location>
        <begin position="314"/>
        <end position="327"/>
    </location>
</feature>
<keyword evidence="3" id="KW-1185">Reference proteome</keyword>
<gene>
    <name evidence="2" type="ORF">BDW59DRAFT_136787</name>
</gene>
<feature type="compositionally biased region" description="Polar residues" evidence="1">
    <location>
        <begin position="263"/>
        <end position="279"/>
    </location>
</feature>
<feature type="compositionally biased region" description="Basic residues" evidence="1">
    <location>
        <begin position="79"/>
        <end position="97"/>
    </location>
</feature>
<dbReference type="Proteomes" id="UP001610335">
    <property type="component" value="Unassembled WGS sequence"/>
</dbReference>
<feature type="region of interest" description="Disordered" evidence="1">
    <location>
        <begin position="263"/>
        <end position="292"/>
    </location>
</feature>
<name>A0ABR4J4E1_9EURO</name>
<dbReference type="EMBL" id="JBFXLS010000001">
    <property type="protein sequence ID" value="KAL2834901.1"/>
    <property type="molecule type" value="Genomic_DNA"/>
</dbReference>
<feature type="region of interest" description="Disordered" evidence="1">
    <location>
        <begin position="391"/>
        <end position="701"/>
    </location>
</feature>
<comment type="caution">
    <text evidence="2">The sequence shown here is derived from an EMBL/GenBank/DDBJ whole genome shotgun (WGS) entry which is preliminary data.</text>
</comment>
<proteinExistence type="predicted"/>
<feature type="region of interest" description="Disordered" evidence="1">
    <location>
        <begin position="309"/>
        <end position="368"/>
    </location>
</feature>
<feature type="compositionally biased region" description="Pro residues" evidence="1">
    <location>
        <begin position="691"/>
        <end position="701"/>
    </location>
</feature>
<accession>A0ABR4J4E1</accession>
<sequence length="787" mass="86420">MRTRSQAASPGGFVSLESERTTRRNRSTRAASRDASAEPTSQQSAEPSTQPATRPKTQRTVKKTTTKKTASTTATAKTKTPKAPKCGTRKTTRKTRKAASEDASESIDENHLNTTGSDEEDNAELDTEEAKSGPSRSGTALLEPRSSEINRKRAHPETSPDSQAEPATPYANKRRNLGTPASAPFARHRTSLHRFTKNAVPYAERLQRRRTESQGRIHSTIFRLPEFVAQSEADRLASEASALTSPSTKPLQMHVDFSAEQVQTDDQVVSEHTSTTQESILEPSTPEPVKSNWNLRGILSSVPRSFSRLFGRSPESSETPGIQQPSSERIIRTRPSEAASSVAPERETQSRRRLSEQPPAKRPRNLSYSLFPAPIDRSLYLGDVFTKSPATVPTAPAPAPAPATDPVEQQVPQKPEPQLDSTSPPIRARGRDHTPQATQTTGESQKKKKRKRSPSPDVIPNPVGSSYGMDLDYFYYSSESGEEEEEEEEEEEAEPAPRTAPRKVDNLAKTAMQNVRNVAQSERPASKKVRFDASPEDTPSKRRARATDPYHGEQFVGFGGPQTSAPTTPSPVSRDSEEPQRPPDFIPNLSGTFQLNYDDSSDDSDSSSAGSPPSIPAPSPVSVTYPPPQPSTPQSAQLPTPRPTVRPAPPPSTPAKIDEEALARARSQAEKYKPKTPSGLRTTSRYSSPLIPTPDLTPAPPVEKITEKFGDDQFAEDAQWLYENCPSGDLRQLTWPAPQDLAESLNVSPEAVRVLNEIWDDSEVDNARNIFKREFEDFKKTLSQESV</sequence>
<feature type="compositionally biased region" description="Basic and acidic residues" evidence="1">
    <location>
        <begin position="145"/>
        <end position="158"/>
    </location>
</feature>
<feature type="compositionally biased region" description="Basic and acidic residues" evidence="1">
    <location>
        <begin position="344"/>
        <end position="355"/>
    </location>
</feature>
<feature type="region of interest" description="Disordered" evidence="1">
    <location>
        <begin position="1"/>
        <end position="194"/>
    </location>
</feature>
<feature type="compositionally biased region" description="Polar residues" evidence="1">
    <location>
        <begin position="39"/>
        <end position="52"/>
    </location>
</feature>
<feature type="compositionally biased region" description="Pro residues" evidence="1">
    <location>
        <begin position="640"/>
        <end position="653"/>
    </location>
</feature>
<evidence type="ECO:0008006" key="4">
    <source>
        <dbReference type="Google" id="ProtNLM"/>
    </source>
</evidence>
<protein>
    <recommendedName>
        <fullName evidence="4">Structure-specific endonuclease subunit SLX4</fullName>
    </recommendedName>
</protein>
<feature type="compositionally biased region" description="Low complexity" evidence="1">
    <location>
        <begin position="67"/>
        <end position="78"/>
    </location>
</feature>
<feature type="compositionally biased region" description="Acidic residues" evidence="1">
    <location>
        <begin position="117"/>
        <end position="127"/>
    </location>
</feature>
<evidence type="ECO:0000313" key="2">
    <source>
        <dbReference type="EMBL" id="KAL2834901.1"/>
    </source>
</evidence>